<protein>
    <submittedName>
        <fullName evidence="1">Uncharacterized protein</fullName>
    </submittedName>
</protein>
<gene>
    <name evidence="1" type="ORF">NCTC11157_01926</name>
</gene>
<evidence type="ECO:0000313" key="2">
    <source>
        <dbReference type="Proteomes" id="UP000254072"/>
    </source>
</evidence>
<proteinExistence type="predicted"/>
<reference evidence="1 2" key="1">
    <citation type="submission" date="2018-06" db="EMBL/GenBank/DDBJ databases">
        <authorList>
            <consortium name="Pathogen Informatics"/>
            <person name="Doyle S."/>
        </authorList>
    </citation>
    <scope>NUCLEOTIDE SEQUENCE [LARGE SCALE GENOMIC DNA]</scope>
    <source>
        <strain evidence="1 2">NCTC11157</strain>
    </source>
</reference>
<evidence type="ECO:0000313" key="1">
    <source>
        <dbReference type="EMBL" id="SUB86178.1"/>
    </source>
</evidence>
<name>A0A379E0D3_9BACT</name>
<accession>A0A379E0D3</accession>
<dbReference type="Proteomes" id="UP000254072">
    <property type="component" value="Unassembled WGS sequence"/>
</dbReference>
<organism evidence="1 2">
    <name type="scientific">Prevotella disiens</name>
    <dbReference type="NCBI Taxonomy" id="28130"/>
    <lineage>
        <taxon>Bacteria</taxon>
        <taxon>Pseudomonadati</taxon>
        <taxon>Bacteroidota</taxon>
        <taxon>Bacteroidia</taxon>
        <taxon>Bacteroidales</taxon>
        <taxon>Prevotellaceae</taxon>
        <taxon>Prevotella</taxon>
    </lineage>
</organism>
<dbReference type="EMBL" id="UGTL01000001">
    <property type="protein sequence ID" value="SUB86178.1"/>
    <property type="molecule type" value="Genomic_DNA"/>
</dbReference>
<dbReference type="AlphaFoldDB" id="A0A379E0D3"/>
<sequence length="44" mass="5190">MATNPHSLYIIGIQYITKTQYPSKIKPTVLNFKKAYFKTPYPHF</sequence>